<protein>
    <recommendedName>
        <fullName evidence="1">NTP pyrophosphohydrolase MazG-like domain-containing protein</fullName>
    </recommendedName>
</protein>
<dbReference type="GO" id="GO:0046081">
    <property type="term" value="P:dUTP catabolic process"/>
    <property type="evidence" value="ECO:0007669"/>
    <property type="project" value="TreeGrafter"/>
</dbReference>
<dbReference type="PANTHER" id="PTHR30522:SF0">
    <property type="entry name" value="NUCLEOSIDE TRIPHOSPHATE PYROPHOSPHOHYDROLASE"/>
    <property type="match status" value="1"/>
</dbReference>
<dbReference type="CDD" id="cd11528">
    <property type="entry name" value="NTP-PPase_MazG_Nterm"/>
    <property type="match status" value="1"/>
</dbReference>
<sequence length="473" mass="52583">MSGIVILPLFSPKTLTVTGSETLLSAEKLFLQTALHPSAEAVRALHAGFTSMDDLFESCEDFDRLNEAIAERLCSAGNCVYVATGSIFSSQLPVIQKAAEERGIGVAVLPYVSVSAAAFPALPPARECSAHDLPKAFDPEQSYVVCEIDSRLIAGEAKLALTEFFDDELTVTIASIDNNGDYTSRSISLCELDRQEGYDATTCLYLQGQYYELRKRHSLEDVMRVVRRLRAPNGCPWDREQTHASLKNALLEECYELIDAIDEGDDAHICEELGDVLLQFALHAVIAEEHGAFTAQDAATDLVEKLIYRHPHVFGEVRVSGSGEVLKNWDALKMQQRKQETQAEVLKSVPRSFPALLRSRKVQKKAADVGFDWPNAGEAFFKIGEETAELEEAMRSGEHVAEEMGDLLFAVVNVARLLKLEPEFLLMEATDKFIGRFETMEQLVVSSGKALSEMTLEQMDMFWEEAKKRGNRE</sequence>
<dbReference type="SUPFAM" id="SSF101386">
    <property type="entry name" value="all-alpha NTP pyrophosphatases"/>
    <property type="match status" value="2"/>
</dbReference>
<dbReference type="GO" id="GO:0046061">
    <property type="term" value="P:dATP catabolic process"/>
    <property type="evidence" value="ECO:0007669"/>
    <property type="project" value="TreeGrafter"/>
</dbReference>
<accession>A0A644X6V4</accession>
<organism evidence="2">
    <name type="scientific">bioreactor metagenome</name>
    <dbReference type="NCBI Taxonomy" id="1076179"/>
    <lineage>
        <taxon>unclassified sequences</taxon>
        <taxon>metagenomes</taxon>
        <taxon>ecological metagenomes</taxon>
    </lineage>
</organism>
<dbReference type="AlphaFoldDB" id="A0A644X6V4"/>
<dbReference type="GO" id="GO:0046047">
    <property type="term" value="P:TTP catabolic process"/>
    <property type="evidence" value="ECO:0007669"/>
    <property type="project" value="TreeGrafter"/>
</dbReference>
<dbReference type="SUPFAM" id="SSF53790">
    <property type="entry name" value="Tetrapyrrole methylase"/>
    <property type="match status" value="1"/>
</dbReference>
<dbReference type="InterPro" id="IPR048015">
    <property type="entry name" value="NTP-PPase_MazG-like_N"/>
</dbReference>
<dbReference type="InterPro" id="IPR035996">
    <property type="entry name" value="4pyrrol_Methylase_sf"/>
</dbReference>
<reference evidence="2" key="1">
    <citation type="submission" date="2019-08" db="EMBL/GenBank/DDBJ databases">
        <authorList>
            <person name="Kucharzyk K."/>
            <person name="Murdoch R.W."/>
            <person name="Higgins S."/>
            <person name="Loffler F."/>
        </authorList>
    </citation>
    <scope>NUCLEOTIDE SEQUENCE</scope>
</reference>
<dbReference type="GO" id="GO:0047429">
    <property type="term" value="F:nucleoside triphosphate diphosphatase activity"/>
    <property type="evidence" value="ECO:0007669"/>
    <property type="project" value="InterPro"/>
</dbReference>
<feature type="domain" description="NTP pyrophosphohydrolase MazG-like" evidence="1">
    <location>
        <begin position="384"/>
        <end position="434"/>
    </location>
</feature>
<dbReference type="GO" id="GO:0006950">
    <property type="term" value="P:response to stress"/>
    <property type="evidence" value="ECO:0007669"/>
    <property type="project" value="UniProtKB-ARBA"/>
</dbReference>
<feature type="domain" description="NTP pyrophosphohydrolase MazG-like" evidence="1">
    <location>
        <begin position="241"/>
        <end position="314"/>
    </location>
</feature>
<dbReference type="GO" id="GO:0006203">
    <property type="term" value="P:dGTP catabolic process"/>
    <property type="evidence" value="ECO:0007669"/>
    <property type="project" value="TreeGrafter"/>
</dbReference>
<gene>
    <name evidence="2" type="ORF">SDC9_58241</name>
</gene>
<evidence type="ECO:0000259" key="1">
    <source>
        <dbReference type="Pfam" id="PF03819"/>
    </source>
</evidence>
<dbReference type="NCBIfam" id="NF007113">
    <property type="entry name" value="PRK09562.1"/>
    <property type="match status" value="1"/>
</dbReference>
<evidence type="ECO:0000313" key="2">
    <source>
        <dbReference type="EMBL" id="MPM11890.1"/>
    </source>
</evidence>
<dbReference type="FunFam" id="1.10.287.1080:FF:000001">
    <property type="entry name" value="Nucleoside triphosphate pyrophosphohydrolase"/>
    <property type="match status" value="1"/>
</dbReference>
<dbReference type="InterPro" id="IPR048011">
    <property type="entry name" value="NTP-PPase_MazG-like_C"/>
</dbReference>
<dbReference type="CDD" id="cd11529">
    <property type="entry name" value="NTP-PPase_MazG_Cterm"/>
    <property type="match status" value="1"/>
</dbReference>
<proteinExistence type="predicted"/>
<name>A0A644X6V4_9ZZZZ</name>
<dbReference type="GO" id="GO:0008168">
    <property type="term" value="F:methyltransferase activity"/>
    <property type="evidence" value="ECO:0007669"/>
    <property type="project" value="InterPro"/>
</dbReference>
<dbReference type="PANTHER" id="PTHR30522">
    <property type="entry name" value="NUCLEOSIDE TRIPHOSPHATE PYROPHOSPHOHYDROLASE"/>
    <property type="match status" value="1"/>
</dbReference>
<dbReference type="EMBL" id="VSSQ01001893">
    <property type="protein sequence ID" value="MPM11890.1"/>
    <property type="molecule type" value="Genomic_DNA"/>
</dbReference>
<dbReference type="Gene3D" id="1.10.287.1080">
    <property type="entry name" value="MazG-like"/>
    <property type="match status" value="2"/>
</dbReference>
<dbReference type="GO" id="GO:0046076">
    <property type="term" value="P:dTTP catabolic process"/>
    <property type="evidence" value="ECO:0007669"/>
    <property type="project" value="TreeGrafter"/>
</dbReference>
<dbReference type="GO" id="GO:0046052">
    <property type="term" value="P:UTP catabolic process"/>
    <property type="evidence" value="ECO:0007669"/>
    <property type="project" value="TreeGrafter"/>
</dbReference>
<dbReference type="InterPro" id="IPR011551">
    <property type="entry name" value="NTP_PyrPHydrolase_MazG"/>
</dbReference>
<comment type="caution">
    <text evidence="2">The sequence shown here is derived from an EMBL/GenBank/DDBJ whole genome shotgun (WGS) entry which is preliminary data.</text>
</comment>
<dbReference type="Pfam" id="PF03819">
    <property type="entry name" value="MazG"/>
    <property type="match status" value="2"/>
</dbReference>
<dbReference type="NCBIfam" id="TIGR00444">
    <property type="entry name" value="mazG"/>
    <property type="match status" value="1"/>
</dbReference>
<dbReference type="InterPro" id="IPR004518">
    <property type="entry name" value="MazG-like_dom"/>
</dbReference>